<keyword evidence="3" id="KW-0547">Nucleotide-binding</keyword>
<dbReference type="CDD" id="cd00077">
    <property type="entry name" value="HDc"/>
    <property type="match status" value="1"/>
</dbReference>
<dbReference type="PANTHER" id="PTHR35795">
    <property type="entry name" value="SLR1885 PROTEIN"/>
    <property type="match status" value="1"/>
</dbReference>
<protein>
    <recommendedName>
        <fullName evidence="1">bis(5'-nucleosyl)-tetraphosphatase (symmetrical)</fullName>
        <ecNumber evidence="1">3.6.1.41</ecNumber>
    </recommendedName>
</protein>
<dbReference type="NCBIfam" id="TIGR00488">
    <property type="entry name" value="bis(5'-nucleosyl)-tetraphosphatase (symmetrical) YqeK"/>
    <property type="match status" value="1"/>
</dbReference>
<evidence type="ECO:0000256" key="2">
    <source>
        <dbReference type="ARBA" id="ARBA00022723"/>
    </source>
</evidence>
<dbReference type="InterPro" id="IPR006674">
    <property type="entry name" value="HD_domain"/>
</dbReference>
<reference evidence="9" key="1">
    <citation type="journal article" date="2019" name="Int. J. Syst. Evol. Microbiol.">
        <title>The Global Catalogue of Microorganisms (GCM) 10K type strain sequencing project: providing services to taxonomists for standard genome sequencing and annotation.</title>
        <authorList>
            <consortium name="The Broad Institute Genomics Platform"/>
            <consortium name="The Broad Institute Genome Sequencing Center for Infectious Disease"/>
            <person name="Wu L."/>
            <person name="Ma J."/>
        </authorList>
    </citation>
    <scope>NUCLEOTIDE SEQUENCE [LARGE SCALE GENOMIC DNA]</scope>
    <source>
        <strain evidence="9">CCUG 49339</strain>
    </source>
</reference>
<name>A0ABW4LNF4_9BACI</name>
<dbReference type="PROSITE" id="PS51831">
    <property type="entry name" value="HD"/>
    <property type="match status" value="1"/>
</dbReference>
<organism evidence="8 9">
    <name type="scientific">Bacillus salitolerans</name>
    <dbReference type="NCBI Taxonomy" id="1437434"/>
    <lineage>
        <taxon>Bacteria</taxon>
        <taxon>Bacillati</taxon>
        <taxon>Bacillota</taxon>
        <taxon>Bacilli</taxon>
        <taxon>Bacillales</taxon>
        <taxon>Bacillaceae</taxon>
        <taxon>Bacillus</taxon>
    </lineage>
</organism>
<keyword evidence="4 8" id="KW-0378">Hydrolase</keyword>
<keyword evidence="2" id="KW-0479">Metal-binding</keyword>
<keyword evidence="5" id="KW-0408">Iron</keyword>
<dbReference type="PANTHER" id="PTHR35795:SF1">
    <property type="entry name" value="BIS(5'-NUCLEOSYL)-TETRAPHOSPHATASE, SYMMETRICAL"/>
    <property type="match status" value="1"/>
</dbReference>
<evidence type="ECO:0000256" key="4">
    <source>
        <dbReference type="ARBA" id="ARBA00022801"/>
    </source>
</evidence>
<dbReference type="GO" id="GO:0008803">
    <property type="term" value="F:bis(5'-nucleosyl)-tetraphosphatase (symmetrical) activity"/>
    <property type="evidence" value="ECO:0007669"/>
    <property type="project" value="UniProtKB-EC"/>
</dbReference>
<dbReference type="EC" id="3.6.1.41" evidence="1"/>
<dbReference type="Gene3D" id="1.10.3210.10">
    <property type="entry name" value="Hypothetical protein af1432"/>
    <property type="match status" value="1"/>
</dbReference>
<dbReference type="Pfam" id="PF01966">
    <property type="entry name" value="HD"/>
    <property type="match status" value="1"/>
</dbReference>
<comment type="catalytic activity">
    <reaction evidence="6">
        <text>P(1),P(4)-bis(5'-adenosyl) tetraphosphate + H2O = 2 ADP + 2 H(+)</text>
        <dbReference type="Rhea" id="RHEA:24252"/>
        <dbReference type="ChEBI" id="CHEBI:15377"/>
        <dbReference type="ChEBI" id="CHEBI:15378"/>
        <dbReference type="ChEBI" id="CHEBI:58141"/>
        <dbReference type="ChEBI" id="CHEBI:456216"/>
        <dbReference type="EC" id="3.6.1.41"/>
    </reaction>
</comment>
<evidence type="ECO:0000259" key="7">
    <source>
        <dbReference type="PROSITE" id="PS51831"/>
    </source>
</evidence>
<gene>
    <name evidence="8" type="primary">yqeK</name>
    <name evidence="8" type="ORF">ACFSCX_08690</name>
</gene>
<dbReference type="Proteomes" id="UP001597214">
    <property type="component" value="Unassembled WGS sequence"/>
</dbReference>
<evidence type="ECO:0000256" key="6">
    <source>
        <dbReference type="ARBA" id="ARBA00049417"/>
    </source>
</evidence>
<evidence type="ECO:0000256" key="3">
    <source>
        <dbReference type="ARBA" id="ARBA00022741"/>
    </source>
</evidence>
<feature type="domain" description="HD" evidence="7">
    <location>
        <begin position="18"/>
        <end position="132"/>
    </location>
</feature>
<evidence type="ECO:0000256" key="5">
    <source>
        <dbReference type="ARBA" id="ARBA00023004"/>
    </source>
</evidence>
<evidence type="ECO:0000256" key="1">
    <source>
        <dbReference type="ARBA" id="ARBA00012506"/>
    </source>
</evidence>
<accession>A0ABW4LNF4</accession>
<proteinExistence type="predicted"/>
<dbReference type="SMART" id="SM00471">
    <property type="entry name" value="HDc"/>
    <property type="match status" value="1"/>
</dbReference>
<dbReference type="InterPro" id="IPR003607">
    <property type="entry name" value="HD/PDEase_dom"/>
</dbReference>
<dbReference type="RefSeq" id="WP_377927804.1">
    <property type="nucleotide sequence ID" value="NZ_JBHUEM010000009.1"/>
</dbReference>
<evidence type="ECO:0000313" key="9">
    <source>
        <dbReference type="Proteomes" id="UP001597214"/>
    </source>
</evidence>
<keyword evidence="9" id="KW-1185">Reference proteome</keyword>
<dbReference type="EMBL" id="JBHUEM010000009">
    <property type="protein sequence ID" value="MFD1736642.1"/>
    <property type="molecule type" value="Genomic_DNA"/>
</dbReference>
<dbReference type="InterPro" id="IPR051094">
    <property type="entry name" value="Diverse_Catalytic_Enzymes"/>
</dbReference>
<dbReference type="SUPFAM" id="SSF109604">
    <property type="entry name" value="HD-domain/PDEase-like"/>
    <property type="match status" value="1"/>
</dbReference>
<evidence type="ECO:0000313" key="8">
    <source>
        <dbReference type="EMBL" id="MFD1736642.1"/>
    </source>
</evidence>
<dbReference type="InterPro" id="IPR005249">
    <property type="entry name" value="YqeK"/>
</dbReference>
<sequence>MNKGEALSIVKNQLTEHRYQHTIGVMETAVVLARQYKVDEKKAEMAAIFHDYAKFRPKDEMRQIILEQQMPQELLRFDTELWHAPVGAFLVEKEVGIKDLDILNAIKYHTSGRENMTTLEKVIYLADYIEPGRKFPGVVEVRELAKHDLNGAVIESVKNTIQFLLNRNHTVYPDTLFTYNGLIQEYKNGRNSINEG</sequence>
<comment type="caution">
    <text evidence="8">The sequence shown here is derived from an EMBL/GenBank/DDBJ whole genome shotgun (WGS) entry which is preliminary data.</text>
</comment>